<name>A0A699HI96_TANCI</name>
<protein>
    <recommendedName>
        <fullName evidence="2">Retrovirus-related Pol polyprotein from transposon TNT 1-94</fullName>
    </recommendedName>
</protein>
<dbReference type="EMBL" id="BKCJ010160939">
    <property type="protein sequence ID" value="GEY22046.1"/>
    <property type="molecule type" value="Genomic_DNA"/>
</dbReference>
<gene>
    <name evidence="1" type="ORF">Tci_394020</name>
</gene>
<evidence type="ECO:0008006" key="2">
    <source>
        <dbReference type="Google" id="ProtNLM"/>
    </source>
</evidence>
<dbReference type="AlphaFoldDB" id="A0A699HI96"/>
<organism evidence="1">
    <name type="scientific">Tanacetum cinerariifolium</name>
    <name type="common">Dalmatian daisy</name>
    <name type="synonym">Chrysanthemum cinerariifolium</name>
    <dbReference type="NCBI Taxonomy" id="118510"/>
    <lineage>
        <taxon>Eukaryota</taxon>
        <taxon>Viridiplantae</taxon>
        <taxon>Streptophyta</taxon>
        <taxon>Embryophyta</taxon>
        <taxon>Tracheophyta</taxon>
        <taxon>Spermatophyta</taxon>
        <taxon>Magnoliopsida</taxon>
        <taxon>eudicotyledons</taxon>
        <taxon>Gunneridae</taxon>
        <taxon>Pentapetalae</taxon>
        <taxon>asterids</taxon>
        <taxon>campanulids</taxon>
        <taxon>Asterales</taxon>
        <taxon>Asteraceae</taxon>
        <taxon>Asteroideae</taxon>
        <taxon>Anthemideae</taxon>
        <taxon>Anthemidinae</taxon>
        <taxon>Tanacetum</taxon>
    </lineage>
</organism>
<accession>A0A699HI96</accession>
<sequence>DKISDSTLSELDEPANYKEAMASPKAAKWKTVGRKWIFKKTTYMDRKVHTYKARDRLKCLIGLSQDTCLDKILKRFRMENSKKRNLPLHHGIKISKDLCTKIDEELDRMSRVPYASTVGSIMSLDSCKEYSYLLRNTKDRFLVYGGEEELRGAVTWKSSKQDTVIDSTCESEYIAACEASKEAI</sequence>
<evidence type="ECO:0000313" key="1">
    <source>
        <dbReference type="EMBL" id="GEY22046.1"/>
    </source>
</evidence>
<proteinExistence type="predicted"/>
<comment type="caution">
    <text evidence="1">The sequence shown here is derived from an EMBL/GenBank/DDBJ whole genome shotgun (WGS) entry which is preliminary data.</text>
</comment>
<reference evidence="1" key="1">
    <citation type="journal article" date="2019" name="Sci. Rep.">
        <title>Draft genome of Tanacetum cinerariifolium, the natural source of mosquito coil.</title>
        <authorList>
            <person name="Yamashiro T."/>
            <person name="Shiraishi A."/>
            <person name="Satake H."/>
            <person name="Nakayama K."/>
        </authorList>
    </citation>
    <scope>NUCLEOTIDE SEQUENCE</scope>
</reference>
<feature type="non-terminal residue" evidence="1">
    <location>
        <position position="1"/>
    </location>
</feature>